<dbReference type="Proteomes" id="UP000053342">
    <property type="component" value="Unassembled WGS sequence"/>
</dbReference>
<dbReference type="HOGENOM" id="CLU_010194_2_9_1"/>
<sequence length="283" mass="31095">MSQLVWLITGCSSGFGEQFVHSILARGDKVIATARKIEKIQHLQQAGATILQLDITDKQQQIRDAIAAATKIHGRVDVLVNNAAYIAIGTWEDLEYEDFLAEFDTNVFGTIKVTRALLPHFRERRSGTMVFIGSLSGWVGHAGCGAYAGSKFALEGLVESLSRETAHLGLKTLLIEPGRFRTKLLSSGNIKSVASSIPDYQEFSETLLSGLGNEDQNQPGDPVKLVEIILDLVRQEGAAANRDVPLRLPLGVDCFDEMKAKCEETLQLLENWENVIRSTNRGD</sequence>
<dbReference type="InterPro" id="IPR036291">
    <property type="entry name" value="NAD(P)-bd_dom_sf"/>
</dbReference>
<evidence type="ECO:0000256" key="3">
    <source>
        <dbReference type="ARBA" id="ARBA00023002"/>
    </source>
</evidence>
<dbReference type="STRING" id="215243.A0A0D2BZM7"/>
<evidence type="ECO:0000313" key="5">
    <source>
        <dbReference type="EMBL" id="KIW42897.1"/>
    </source>
</evidence>
<dbReference type="GO" id="GO:0016491">
    <property type="term" value="F:oxidoreductase activity"/>
    <property type="evidence" value="ECO:0007669"/>
    <property type="project" value="UniProtKB-KW"/>
</dbReference>
<dbReference type="PROSITE" id="PS00061">
    <property type="entry name" value="ADH_SHORT"/>
    <property type="match status" value="1"/>
</dbReference>
<comment type="similarity">
    <text evidence="1 4">Belongs to the short-chain dehydrogenases/reductases (SDR) family.</text>
</comment>
<gene>
    <name evidence="5" type="ORF">PV06_06401</name>
</gene>
<proteinExistence type="inferred from homology"/>
<dbReference type="PRINTS" id="PR00080">
    <property type="entry name" value="SDRFAMILY"/>
</dbReference>
<dbReference type="PRINTS" id="PR00081">
    <property type="entry name" value="GDHRDH"/>
</dbReference>
<dbReference type="Gene3D" id="3.40.50.720">
    <property type="entry name" value="NAD(P)-binding Rossmann-like Domain"/>
    <property type="match status" value="1"/>
</dbReference>
<dbReference type="InterPro" id="IPR051911">
    <property type="entry name" value="SDR_oxidoreductase"/>
</dbReference>
<dbReference type="CDD" id="cd05374">
    <property type="entry name" value="17beta-HSD-like_SDR_c"/>
    <property type="match status" value="1"/>
</dbReference>
<dbReference type="RefSeq" id="XP_016263113.1">
    <property type="nucleotide sequence ID" value="XM_016407509.1"/>
</dbReference>
<keyword evidence="3" id="KW-0560">Oxidoreductase</keyword>
<evidence type="ECO:0000256" key="4">
    <source>
        <dbReference type="RuleBase" id="RU000363"/>
    </source>
</evidence>
<name>A0A0D2BZM7_9EURO</name>
<dbReference type="EMBL" id="KN847336">
    <property type="protein sequence ID" value="KIW42897.1"/>
    <property type="molecule type" value="Genomic_DNA"/>
</dbReference>
<dbReference type="GeneID" id="27358475"/>
<accession>A0A0D2BZM7</accession>
<dbReference type="PANTHER" id="PTHR43976:SF16">
    <property type="entry name" value="SHORT-CHAIN DEHYDROGENASE_REDUCTASE FAMILY PROTEIN"/>
    <property type="match status" value="1"/>
</dbReference>
<dbReference type="InterPro" id="IPR020904">
    <property type="entry name" value="Sc_DH/Rdtase_CS"/>
</dbReference>
<evidence type="ECO:0000256" key="2">
    <source>
        <dbReference type="ARBA" id="ARBA00022857"/>
    </source>
</evidence>
<dbReference type="OrthoDB" id="1274115at2759"/>
<dbReference type="PANTHER" id="PTHR43976">
    <property type="entry name" value="SHORT CHAIN DEHYDROGENASE"/>
    <property type="match status" value="1"/>
</dbReference>
<dbReference type="Pfam" id="PF00106">
    <property type="entry name" value="adh_short"/>
    <property type="match status" value="1"/>
</dbReference>
<organism evidence="5 6">
    <name type="scientific">Exophiala oligosperma</name>
    <dbReference type="NCBI Taxonomy" id="215243"/>
    <lineage>
        <taxon>Eukaryota</taxon>
        <taxon>Fungi</taxon>
        <taxon>Dikarya</taxon>
        <taxon>Ascomycota</taxon>
        <taxon>Pezizomycotina</taxon>
        <taxon>Eurotiomycetes</taxon>
        <taxon>Chaetothyriomycetidae</taxon>
        <taxon>Chaetothyriales</taxon>
        <taxon>Herpotrichiellaceae</taxon>
        <taxon>Exophiala</taxon>
    </lineage>
</organism>
<keyword evidence="2" id="KW-0521">NADP</keyword>
<dbReference type="AlphaFoldDB" id="A0A0D2BZM7"/>
<dbReference type="VEuPathDB" id="FungiDB:PV06_06401"/>
<keyword evidence="6" id="KW-1185">Reference proteome</keyword>
<protein>
    <submittedName>
        <fullName evidence="5">Uncharacterized protein</fullName>
    </submittedName>
</protein>
<reference evidence="5 6" key="1">
    <citation type="submission" date="2015-01" db="EMBL/GenBank/DDBJ databases">
        <title>The Genome Sequence of Exophiala oligosperma CBS72588.</title>
        <authorList>
            <consortium name="The Broad Institute Genomics Platform"/>
            <person name="Cuomo C."/>
            <person name="de Hoog S."/>
            <person name="Gorbushina A."/>
            <person name="Stielow B."/>
            <person name="Teixiera M."/>
            <person name="Abouelleil A."/>
            <person name="Chapman S.B."/>
            <person name="Priest M."/>
            <person name="Young S.K."/>
            <person name="Wortman J."/>
            <person name="Nusbaum C."/>
            <person name="Birren B."/>
        </authorList>
    </citation>
    <scope>NUCLEOTIDE SEQUENCE [LARGE SCALE GENOMIC DNA]</scope>
    <source>
        <strain evidence="5 6">CBS 72588</strain>
    </source>
</reference>
<dbReference type="SUPFAM" id="SSF51735">
    <property type="entry name" value="NAD(P)-binding Rossmann-fold domains"/>
    <property type="match status" value="1"/>
</dbReference>
<evidence type="ECO:0000256" key="1">
    <source>
        <dbReference type="ARBA" id="ARBA00006484"/>
    </source>
</evidence>
<dbReference type="InterPro" id="IPR002347">
    <property type="entry name" value="SDR_fam"/>
</dbReference>
<evidence type="ECO:0000313" key="6">
    <source>
        <dbReference type="Proteomes" id="UP000053342"/>
    </source>
</evidence>